<evidence type="ECO:0000313" key="3">
    <source>
        <dbReference type="EMBL" id="SFC33680.1"/>
    </source>
</evidence>
<dbReference type="EMBL" id="FRAT01000010">
    <property type="protein sequence ID" value="SHL42139.1"/>
    <property type="molecule type" value="Genomic_DNA"/>
</dbReference>
<organism evidence="4 5">
    <name type="scientific">Flagellimonas taeanensis</name>
    <dbReference type="NCBI Taxonomy" id="1005926"/>
    <lineage>
        <taxon>Bacteria</taxon>
        <taxon>Pseudomonadati</taxon>
        <taxon>Bacteroidota</taxon>
        <taxon>Flavobacteriia</taxon>
        <taxon>Flavobacteriales</taxon>
        <taxon>Flavobacteriaceae</taxon>
        <taxon>Flagellimonas</taxon>
    </lineage>
</organism>
<proteinExistence type="predicted"/>
<feature type="domain" description="2TM" evidence="2">
    <location>
        <begin position="11"/>
        <end position="88"/>
    </location>
</feature>
<reference evidence="4 5" key="1">
    <citation type="submission" date="2016-11" db="EMBL/GenBank/DDBJ databases">
        <authorList>
            <person name="Varghese N."/>
            <person name="Submissions S."/>
        </authorList>
    </citation>
    <scope>NUCLEOTIDE SEQUENCE [LARGE SCALE GENOMIC DNA]</scope>
    <source>
        <strain evidence="4 5">CGMCC 1.12174</strain>
        <strain evidence="3 6">DSM 26351</strain>
    </source>
</reference>
<dbReference type="AlphaFoldDB" id="A0A1M7AI25"/>
<protein>
    <submittedName>
        <fullName evidence="4">2TM domain-containing protein</fullName>
    </submittedName>
</protein>
<dbReference type="InterPro" id="IPR025698">
    <property type="entry name" value="2TM_dom"/>
</dbReference>
<dbReference type="EMBL" id="FOKU01000009">
    <property type="protein sequence ID" value="SFC33680.1"/>
    <property type="molecule type" value="Genomic_DNA"/>
</dbReference>
<dbReference type="Proteomes" id="UP000198940">
    <property type="component" value="Unassembled WGS sequence"/>
</dbReference>
<evidence type="ECO:0000313" key="4">
    <source>
        <dbReference type="EMBL" id="SHL42139.1"/>
    </source>
</evidence>
<dbReference type="Pfam" id="PF13239">
    <property type="entry name" value="2TM"/>
    <property type="match status" value="1"/>
</dbReference>
<keyword evidence="1" id="KW-1133">Transmembrane helix</keyword>
<sequence length="92" mass="11191">MEDVKQYSYDRAKKRVDDLKSFYYSLVAYCIVIPFLWWVNSWTTDFLWAIFPTVGWGIGLVSLWMTSHGYNPIFGKEWEERKIREFMDNKEF</sequence>
<dbReference type="STRING" id="1055723.SAMN05216293_3417"/>
<evidence type="ECO:0000313" key="5">
    <source>
        <dbReference type="Proteomes" id="UP000184031"/>
    </source>
</evidence>
<gene>
    <name evidence="3" type="ORF">SAMN04487891_10948</name>
    <name evidence="4" type="ORF">SAMN05216293_3417</name>
</gene>
<keyword evidence="1" id="KW-0812">Transmembrane</keyword>
<name>A0A1M7AI25_9FLAO</name>
<dbReference type="OrthoDB" id="8965954at2"/>
<comment type="caution">
    <text evidence="4">The sequence shown here is derived from an EMBL/GenBank/DDBJ whole genome shotgun (WGS) entry which is preliminary data.</text>
</comment>
<evidence type="ECO:0000313" key="6">
    <source>
        <dbReference type="Proteomes" id="UP000198940"/>
    </source>
</evidence>
<keyword evidence="1" id="KW-0472">Membrane</keyword>
<dbReference type="RefSeq" id="WP_072882118.1">
    <property type="nucleotide sequence ID" value="NZ_FOKU01000009.1"/>
</dbReference>
<evidence type="ECO:0000259" key="2">
    <source>
        <dbReference type="Pfam" id="PF13239"/>
    </source>
</evidence>
<feature type="transmembrane region" description="Helical" evidence="1">
    <location>
        <begin position="21"/>
        <end position="40"/>
    </location>
</feature>
<accession>A0A1M7AI25</accession>
<keyword evidence="6" id="KW-1185">Reference proteome</keyword>
<evidence type="ECO:0000256" key="1">
    <source>
        <dbReference type="SAM" id="Phobius"/>
    </source>
</evidence>
<dbReference type="Proteomes" id="UP000184031">
    <property type="component" value="Unassembled WGS sequence"/>
</dbReference>
<feature type="transmembrane region" description="Helical" evidence="1">
    <location>
        <begin position="46"/>
        <end position="66"/>
    </location>
</feature>
<accession>A0A3A1NYB1</accession>